<dbReference type="InterPro" id="IPR037045">
    <property type="entry name" value="S8pro/Inhibitor_I9_sf"/>
</dbReference>
<protein>
    <submittedName>
        <fullName evidence="13">S8 family serine peptidase</fullName>
    </submittedName>
</protein>
<feature type="domain" description="PA" evidence="10">
    <location>
        <begin position="454"/>
        <end position="538"/>
    </location>
</feature>
<dbReference type="PROSITE" id="PS51892">
    <property type="entry name" value="SUBTILASE"/>
    <property type="match status" value="1"/>
</dbReference>
<dbReference type="InterPro" id="IPR023828">
    <property type="entry name" value="Peptidase_S8_Ser-AS"/>
</dbReference>
<dbReference type="Pfam" id="PF17766">
    <property type="entry name" value="fn3_6"/>
    <property type="match status" value="1"/>
</dbReference>
<dbReference type="GO" id="GO:0006508">
    <property type="term" value="P:proteolysis"/>
    <property type="evidence" value="ECO:0007669"/>
    <property type="project" value="UniProtKB-KW"/>
</dbReference>
<comment type="similarity">
    <text evidence="1 6">Belongs to the peptidase S8 family.</text>
</comment>
<feature type="active site" description="Charge relay system" evidence="5 6">
    <location>
        <position position="305"/>
    </location>
</feature>
<evidence type="ECO:0000256" key="2">
    <source>
        <dbReference type="ARBA" id="ARBA00022670"/>
    </source>
</evidence>
<feature type="signal peptide" evidence="8">
    <location>
        <begin position="1"/>
        <end position="34"/>
    </location>
</feature>
<dbReference type="InterPro" id="IPR041469">
    <property type="entry name" value="Subtilisin-like_FN3"/>
</dbReference>
<gene>
    <name evidence="13" type="ORF">IHE70_25800</name>
</gene>
<dbReference type="InterPro" id="IPR015500">
    <property type="entry name" value="Peptidase_S8_subtilisin-rel"/>
</dbReference>
<dbReference type="InterPro" id="IPR036852">
    <property type="entry name" value="Peptidase_S8/S53_dom_sf"/>
</dbReference>
<evidence type="ECO:0000256" key="1">
    <source>
        <dbReference type="ARBA" id="ARBA00011073"/>
    </source>
</evidence>
<evidence type="ECO:0000259" key="9">
    <source>
        <dbReference type="Pfam" id="PF00082"/>
    </source>
</evidence>
<feature type="domain" description="Peptidase S8/S53" evidence="9">
    <location>
        <begin position="298"/>
        <end position="668"/>
    </location>
</feature>
<evidence type="ECO:0000313" key="14">
    <source>
        <dbReference type="Proteomes" id="UP000661025"/>
    </source>
</evidence>
<dbReference type="PRINTS" id="PR00723">
    <property type="entry name" value="SUBTILISIN"/>
</dbReference>
<organism evidence="13 14">
    <name type="scientific">Streptomyces caniscabiei</name>
    <dbReference type="NCBI Taxonomy" id="2746961"/>
    <lineage>
        <taxon>Bacteria</taxon>
        <taxon>Bacillati</taxon>
        <taxon>Actinomycetota</taxon>
        <taxon>Actinomycetes</taxon>
        <taxon>Kitasatosporales</taxon>
        <taxon>Streptomycetaceae</taxon>
        <taxon>Streptomyces</taxon>
    </lineage>
</organism>
<keyword evidence="8" id="KW-0732">Signal</keyword>
<feature type="domain" description="Subtilisin-like protease fibronectin type-III" evidence="12">
    <location>
        <begin position="737"/>
        <end position="832"/>
    </location>
</feature>
<comment type="caution">
    <text evidence="13">The sequence shown here is derived from an EMBL/GenBank/DDBJ whole genome shotgun (WGS) entry which is preliminary data.</text>
</comment>
<dbReference type="Gene3D" id="2.60.40.2310">
    <property type="match status" value="1"/>
</dbReference>
<feature type="region of interest" description="Disordered" evidence="7">
    <location>
        <begin position="142"/>
        <end position="182"/>
    </location>
</feature>
<evidence type="ECO:0000259" key="11">
    <source>
        <dbReference type="Pfam" id="PF05922"/>
    </source>
</evidence>
<dbReference type="RefSeq" id="WP_192363222.1">
    <property type="nucleotide sequence ID" value="NZ_CP119182.1"/>
</dbReference>
<reference evidence="13" key="1">
    <citation type="submission" date="2020-09" db="EMBL/GenBank/DDBJ databases">
        <title>Streptomyces canutascabiei sp. nov., which causes potato common scab and is distributed across the world.</title>
        <authorList>
            <person name="Nguyen H.P."/>
            <person name="Weisberg A.J."/>
            <person name="Chang J.H."/>
            <person name="Clarke C.R."/>
        </authorList>
    </citation>
    <scope>NUCLEOTIDE SEQUENCE</scope>
    <source>
        <strain evidence="13">ID-01-6.2a</strain>
    </source>
</reference>
<dbReference type="AlphaFoldDB" id="A0A927L7P1"/>
<feature type="chain" id="PRO_5039380839" evidence="8">
    <location>
        <begin position="35"/>
        <end position="1044"/>
    </location>
</feature>
<dbReference type="InterPro" id="IPR000209">
    <property type="entry name" value="Peptidase_S8/S53_dom"/>
</dbReference>
<sequence length="1044" mass="108948">MTNHHIRPRASAFWLTPLLAGALTLTTVVAPTHADSADVTGDHRDGTYIVKLADAPVAAYEGGLPRLRRTAPAPGERLDADATAVRSYVRHLHSRRDAVLDAVPGAKKLYDYDYTFNGFAARLTARQVAKLSATPSVVSVTPSRVVRPNPPESPEMATGPVRTATGSTGGERTAPTPPASAPVAAVRSDASHAALPDVPRFLGLTGEKGLWAKAGGPERAGEGVIVGVIDPFDPKNPMLAPLPEPRPDADVIAKKWRGTCDEGDAGDPAHKVTCNNKVIGAAYFRAELKDPLPIDVPSPLDMHSHGTHIGTTIAGAHNTPAEISGTDIGGKLGGLAPAARLAFYKTCWSTGCGSADNTAAIDRAVADGVDVISYSIGGTLTDPVSTEAMFNAAKAGVFIAASASNSGPNTVENTAPWITTVAAETHDTGYTTTLTLGDGRAFTHSGLTQGVRSAPLVNAVIVGRQGAAQIEHCAPGTLDPDKAKGKIIVCDRGGQGFDYQGRFDELKMSGAVGMVLANTLTSAQDFGVDPQFPVIWVNPEERETIKEYAARPGATAALTPTSSGRVRAPVITDFSSSGSDPFSGGDLLKPDLAAPGQLIAAGTVPGGFAGYPGQYGFMDGTSMAAPHIAGLATLLKQLHPDWSPMAIKSALMTTATTTDNEGKPIARQTGKGDEVATATMLDYGSGSPRVTRATDPGLVYDSTSADWAAYLCALGEHPTPADGTDPCATAAKTDPSDLNYPSIAIGDLVGKQTVTRTVTNVSATTATYRAKLQTPPGFRAEVTPRRLTIAPGESASYKVAIERTSAARGTWSFGSLTLSDAHSRHEVTSPIALRFELFSAPEEITVTGSDSATLTPAVGWKGTLTAKASLYTGEKTTGTLTGTDQSPFWNSQHTNDAVVRHRVHVPEGTLCTRFAVFSEDHIPGSDLDLYAFDTEGNHVGEWADAGSDEHVDLPPGDYDVYVLQYELPADAAGQRYSLWSWKVGEGAPAVTPTVTPAAQTVGKGDRPKVTVSWPGAVHGERYVGAVEFGDGSANVGHTPLTVRP</sequence>
<dbReference type="InterPro" id="IPR045051">
    <property type="entry name" value="SBT"/>
</dbReference>
<evidence type="ECO:0000256" key="4">
    <source>
        <dbReference type="ARBA" id="ARBA00022825"/>
    </source>
</evidence>
<keyword evidence="4 6" id="KW-0720">Serine protease</keyword>
<dbReference type="Pfam" id="PF00082">
    <property type="entry name" value="Peptidase_S8"/>
    <property type="match status" value="1"/>
</dbReference>
<evidence type="ECO:0000256" key="5">
    <source>
        <dbReference type="PIRSR" id="PIRSR615500-1"/>
    </source>
</evidence>
<evidence type="ECO:0000256" key="7">
    <source>
        <dbReference type="SAM" id="MobiDB-lite"/>
    </source>
</evidence>
<dbReference type="EMBL" id="JACYXT010000011">
    <property type="protein sequence ID" value="MBD9726558.1"/>
    <property type="molecule type" value="Genomic_DNA"/>
</dbReference>
<dbReference type="PANTHER" id="PTHR10795">
    <property type="entry name" value="PROPROTEIN CONVERTASE SUBTILISIN/KEXIN"/>
    <property type="match status" value="1"/>
</dbReference>
<dbReference type="Pfam" id="PF05922">
    <property type="entry name" value="Inhibitor_I9"/>
    <property type="match status" value="1"/>
</dbReference>
<evidence type="ECO:0000313" key="13">
    <source>
        <dbReference type="EMBL" id="MBD9726558.1"/>
    </source>
</evidence>
<dbReference type="Proteomes" id="UP000661025">
    <property type="component" value="Unassembled WGS sequence"/>
</dbReference>
<dbReference type="Gene3D" id="3.40.50.200">
    <property type="entry name" value="Peptidase S8/S53 domain"/>
    <property type="match status" value="1"/>
</dbReference>
<dbReference type="Pfam" id="PF02225">
    <property type="entry name" value="PA"/>
    <property type="match status" value="1"/>
</dbReference>
<dbReference type="GeneID" id="79936740"/>
<evidence type="ECO:0000259" key="10">
    <source>
        <dbReference type="Pfam" id="PF02225"/>
    </source>
</evidence>
<feature type="domain" description="Inhibitor I9" evidence="11">
    <location>
        <begin position="47"/>
        <end position="147"/>
    </location>
</feature>
<dbReference type="Gene3D" id="3.50.30.30">
    <property type="match status" value="1"/>
</dbReference>
<keyword evidence="2 6" id="KW-0645">Protease</keyword>
<dbReference type="GO" id="GO:0004252">
    <property type="term" value="F:serine-type endopeptidase activity"/>
    <property type="evidence" value="ECO:0007669"/>
    <property type="project" value="UniProtKB-UniRule"/>
</dbReference>
<feature type="active site" description="Charge relay system" evidence="5 6">
    <location>
        <position position="230"/>
    </location>
</feature>
<name>A0A927L7P1_9ACTN</name>
<dbReference type="PROSITE" id="PS00138">
    <property type="entry name" value="SUBTILASE_SER"/>
    <property type="match status" value="1"/>
</dbReference>
<dbReference type="SUPFAM" id="SSF52743">
    <property type="entry name" value="Subtilisin-like"/>
    <property type="match status" value="1"/>
</dbReference>
<dbReference type="InterPro" id="IPR010259">
    <property type="entry name" value="S8pro/Inhibitor_I9"/>
</dbReference>
<feature type="active site" description="Charge relay system" evidence="5 6">
    <location>
        <position position="622"/>
    </location>
</feature>
<accession>A0A927L7P1</accession>
<dbReference type="Gene3D" id="3.30.70.80">
    <property type="entry name" value="Peptidase S8 propeptide/proteinase inhibitor I9"/>
    <property type="match status" value="1"/>
</dbReference>
<proteinExistence type="inferred from homology"/>
<evidence type="ECO:0000256" key="6">
    <source>
        <dbReference type="PROSITE-ProRule" id="PRU01240"/>
    </source>
</evidence>
<dbReference type="InterPro" id="IPR003137">
    <property type="entry name" value="PA_domain"/>
</dbReference>
<evidence type="ECO:0000256" key="8">
    <source>
        <dbReference type="SAM" id="SignalP"/>
    </source>
</evidence>
<dbReference type="CDD" id="cd02120">
    <property type="entry name" value="PA_subtilisin_like"/>
    <property type="match status" value="1"/>
</dbReference>
<evidence type="ECO:0000256" key="3">
    <source>
        <dbReference type="ARBA" id="ARBA00022801"/>
    </source>
</evidence>
<evidence type="ECO:0000259" key="12">
    <source>
        <dbReference type="Pfam" id="PF17766"/>
    </source>
</evidence>
<keyword evidence="3 6" id="KW-0378">Hydrolase</keyword>